<proteinExistence type="predicted"/>
<reference evidence="1 2" key="1">
    <citation type="journal article" date="2015" name="Sci. Rep.">
        <title>The power of single molecule real-time sequencing technology in the de novo assembly of a eukaryotic genome.</title>
        <authorList>
            <person name="Sakai H."/>
            <person name="Naito K."/>
            <person name="Ogiso-Tanaka E."/>
            <person name="Takahashi Y."/>
            <person name="Iseki K."/>
            <person name="Muto C."/>
            <person name="Satou K."/>
            <person name="Teruya K."/>
            <person name="Shiroma A."/>
            <person name="Shimoji M."/>
            <person name="Hirano T."/>
            <person name="Itoh T."/>
            <person name="Kaga A."/>
            <person name="Tomooka N."/>
        </authorList>
    </citation>
    <scope>NUCLEOTIDE SEQUENCE [LARGE SCALE GENOMIC DNA]</scope>
    <source>
        <strain evidence="2">cv. Shumari</strain>
    </source>
</reference>
<dbReference type="Proteomes" id="UP000291084">
    <property type="component" value="Chromosome 6"/>
</dbReference>
<keyword evidence="2" id="KW-1185">Reference proteome</keyword>
<dbReference type="EMBL" id="AP015039">
    <property type="protein sequence ID" value="BAT89637.1"/>
    <property type="molecule type" value="Genomic_DNA"/>
</dbReference>
<accession>A0A0S3SA08</accession>
<evidence type="ECO:0000313" key="2">
    <source>
        <dbReference type="Proteomes" id="UP000291084"/>
    </source>
</evidence>
<sequence>MKTTSPPKLLITCALPKLNHHVVNITVHLSYVLLEYKKKTRATGRERNESLFQAVTELLPLKKEKKVIPWCCWNNKPRAASNRGTTSLLQLLLVHTN</sequence>
<dbReference type="AlphaFoldDB" id="A0A0S3SA08"/>
<organism evidence="1 2">
    <name type="scientific">Vigna angularis var. angularis</name>
    <dbReference type="NCBI Taxonomy" id="157739"/>
    <lineage>
        <taxon>Eukaryota</taxon>
        <taxon>Viridiplantae</taxon>
        <taxon>Streptophyta</taxon>
        <taxon>Embryophyta</taxon>
        <taxon>Tracheophyta</taxon>
        <taxon>Spermatophyta</taxon>
        <taxon>Magnoliopsida</taxon>
        <taxon>eudicotyledons</taxon>
        <taxon>Gunneridae</taxon>
        <taxon>Pentapetalae</taxon>
        <taxon>rosids</taxon>
        <taxon>fabids</taxon>
        <taxon>Fabales</taxon>
        <taxon>Fabaceae</taxon>
        <taxon>Papilionoideae</taxon>
        <taxon>50 kb inversion clade</taxon>
        <taxon>NPAAA clade</taxon>
        <taxon>indigoferoid/millettioid clade</taxon>
        <taxon>Phaseoleae</taxon>
        <taxon>Vigna</taxon>
    </lineage>
</organism>
<name>A0A0S3SA08_PHAAN</name>
<protein>
    <submittedName>
        <fullName evidence="1">Uncharacterized protein</fullName>
    </submittedName>
</protein>
<evidence type="ECO:0000313" key="1">
    <source>
        <dbReference type="EMBL" id="BAT89637.1"/>
    </source>
</evidence>
<gene>
    <name evidence="1" type="primary">Vigan.06G063900</name>
    <name evidence="1" type="ORF">VIGAN_06063900</name>
</gene>